<keyword evidence="2" id="KW-1185">Reference proteome</keyword>
<organism evidence="1 2">
    <name type="scientific">Evansella caseinilytica</name>
    <dbReference type="NCBI Taxonomy" id="1503961"/>
    <lineage>
        <taxon>Bacteria</taxon>
        <taxon>Bacillati</taxon>
        <taxon>Bacillota</taxon>
        <taxon>Bacilli</taxon>
        <taxon>Bacillales</taxon>
        <taxon>Bacillaceae</taxon>
        <taxon>Evansella</taxon>
    </lineage>
</organism>
<dbReference type="EMBL" id="FNPI01000016">
    <property type="protein sequence ID" value="SDZ53243.1"/>
    <property type="molecule type" value="Genomic_DNA"/>
</dbReference>
<dbReference type="AlphaFoldDB" id="A0A1H3TSM1"/>
<evidence type="ECO:0000313" key="2">
    <source>
        <dbReference type="Proteomes" id="UP000198935"/>
    </source>
</evidence>
<evidence type="ECO:0000313" key="1">
    <source>
        <dbReference type="EMBL" id="SDZ53243.1"/>
    </source>
</evidence>
<dbReference type="OrthoDB" id="2872613at2"/>
<accession>A0A1H3TSM1</accession>
<sequence length="97" mass="11241">MNNELKSMLETVLKEVLHPIHNELQELNQRVSSIEAEQKEIKATMATKKDVAEIPFIKQAVMETNQEIKQVLENQKSTHEILGEHEVSIRTLRRKPV</sequence>
<name>A0A1H3TSM1_9BACI</name>
<gene>
    <name evidence="1" type="ORF">SAMN05421736_11615</name>
</gene>
<dbReference type="Proteomes" id="UP000198935">
    <property type="component" value="Unassembled WGS sequence"/>
</dbReference>
<dbReference type="STRING" id="1503961.SAMN05421736_11615"/>
<reference evidence="2" key="1">
    <citation type="submission" date="2016-10" db="EMBL/GenBank/DDBJ databases">
        <authorList>
            <person name="Varghese N."/>
            <person name="Submissions S."/>
        </authorList>
    </citation>
    <scope>NUCLEOTIDE SEQUENCE [LARGE SCALE GENOMIC DNA]</scope>
    <source>
        <strain evidence="2">SP</strain>
    </source>
</reference>
<protein>
    <submittedName>
        <fullName evidence="1">Uncharacterized protein</fullName>
    </submittedName>
</protein>
<proteinExistence type="predicted"/>